<organism evidence="10 11">
    <name type="scientific">Candidatus Kaiserbacteria bacterium RIFCSPHIGHO2_01_FULL_54_36b</name>
    <dbReference type="NCBI Taxonomy" id="1798483"/>
    <lineage>
        <taxon>Bacteria</taxon>
        <taxon>Candidatus Kaiseribacteriota</taxon>
    </lineage>
</organism>
<evidence type="ECO:0000256" key="6">
    <source>
        <dbReference type="ARBA" id="ARBA00023145"/>
    </source>
</evidence>
<evidence type="ECO:0000256" key="2">
    <source>
        <dbReference type="ARBA" id="ARBA00022793"/>
    </source>
</evidence>
<accession>A0A1F6CRP2</accession>
<keyword evidence="8" id="KW-0704">Schiff base</keyword>
<dbReference type="InterPro" id="IPR016067">
    <property type="entry name" value="S-AdoMet_deCO2ase_core"/>
</dbReference>
<evidence type="ECO:0000313" key="11">
    <source>
        <dbReference type="Proteomes" id="UP000176445"/>
    </source>
</evidence>
<evidence type="ECO:0000256" key="1">
    <source>
        <dbReference type="ARBA" id="ARBA00001928"/>
    </source>
</evidence>
<evidence type="ECO:0000256" key="7">
    <source>
        <dbReference type="ARBA" id="ARBA00023239"/>
    </source>
</evidence>
<evidence type="ECO:0000256" key="3">
    <source>
        <dbReference type="ARBA" id="ARBA00022813"/>
    </source>
</evidence>
<dbReference type="Gene3D" id="3.60.90.10">
    <property type="entry name" value="S-adenosylmethionine decarboxylase"/>
    <property type="match status" value="1"/>
</dbReference>
<name>A0A1F6CRP2_9BACT</name>
<evidence type="ECO:0000256" key="5">
    <source>
        <dbReference type="ARBA" id="ARBA00023115"/>
    </source>
</evidence>
<dbReference type="EMBL" id="MFKW01000019">
    <property type="protein sequence ID" value="OGG51671.1"/>
    <property type="molecule type" value="Genomic_DNA"/>
</dbReference>
<evidence type="ECO:0000313" key="10">
    <source>
        <dbReference type="EMBL" id="OGG51671.1"/>
    </source>
</evidence>
<dbReference type="GO" id="GO:0004014">
    <property type="term" value="F:adenosylmethionine decarboxylase activity"/>
    <property type="evidence" value="ECO:0007669"/>
    <property type="project" value="InterPro"/>
</dbReference>
<keyword evidence="5" id="KW-0620">Polyamine biosynthesis</keyword>
<sequence length="159" mass="18666">MEKNLAPKLERSWLEVELRPSSPSDVTGERVQVFQKQLAEICNMHIFCGPMLIAPDSDDSLLPYYTNKKFKPRDWNAYTWWTRKDAPNVLTVLDHSHESFYYYPEHNLIDVSIATCNTYDLEKVLKFIHEFWKPDSDGIRYAFLSPKNSGASWEVYPKN</sequence>
<gene>
    <name evidence="10" type="ORF">A2704_05125</name>
</gene>
<keyword evidence="9" id="KW-0670">Pyruvate</keyword>
<dbReference type="Proteomes" id="UP000176445">
    <property type="component" value="Unassembled WGS sequence"/>
</dbReference>
<protein>
    <submittedName>
        <fullName evidence="10">Uncharacterized protein</fullName>
    </submittedName>
</protein>
<keyword evidence="3" id="KW-0068">Autocatalytic cleavage</keyword>
<proteinExistence type="predicted"/>
<dbReference type="AlphaFoldDB" id="A0A1F6CRP2"/>
<evidence type="ECO:0000256" key="8">
    <source>
        <dbReference type="ARBA" id="ARBA00023270"/>
    </source>
</evidence>
<dbReference type="Pfam" id="PF02675">
    <property type="entry name" value="AdoMet_dc"/>
    <property type="match status" value="1"/>
</dbReference>
<comment type="caution">
    <text evidence="10">The sequence shown here is derived from an EMBL/GenBank/DDBJ whole genome shotgun (WGS) entry which is preliminary data.</text>
</comment>
<evidence type="ECO:0000256" key="4">
    <source>
        <dbReference type="ARBA" id="ARBA00023066"/>
    </source>
</evidence>
<keyword evidence="6" id="KW-0865">Zymogen</keyword>
<reference evidence="10 11" key="1">
    <citation type="journal article" date="2016" name="Nat. Commun.">
        <title>Thousands of microbial genomes shed light on interconnected biogeochemical processes in an aquifer system.</title>
        <authorList>
            <person name="Anantharaman K."/>
            <person name="Brown C.T."/>
            <person name="Hug L.A."/>
            <person name="Sharon I."/>
            <person name="Castelle C.J."/>
            <person name="Probst A.J."/>
            <person name="Thomas B.C."/>
            <person name="Singh A."/>
            <person name="Wilkins M.J."/>
            <person name="Karaoz U."/>
            <person name="Brodie E.L."/>
            <person name="Williams K.H."/>
            <person name="Hubbard S.S."/>
            <person name="Banfield J.F."/>
        </authorList>
    </citation>
    <scope>NUCLEOTIDE SEQUENCE [LARGE SCALE GENOMIC DNA]</scope>
</reference>
<keyword evidence="2" id="KW-0210">Decarboxylase</keyword>
<dbReference type="GO" id="GO:0008295">
    <property type="term" value="P:spermidine biosynthetic process"/>
    <property type="evidence" value="ECO:0007669"/>
    <property type="project" value="UniProtKB-KW"/>
</dbReference>
<comment type="cofactor">
    <cofactor evidence="1">
        <name>pyruvate</name>
        <dbReference type="ChEBI" id="CHEBI:15361"/>
    </cofactor>
</comment>
<keyword evidence="7" id="KW-0456">Lyase</keyword>
<keyword evidence="4" id="KW-0745">Spermidine biosynthesis</keyword>
<dbReference type="SUPFAM" id="SSF56276">
    <property type="entry name" value="S-adenosylmethionine decarboxylase"/>
    <property type="match status" value="1"/>
</dbReference>
<evidence type="ECO:0000256" key="9">
    <source>
        <dbReference type="ARBA" id="ARBA00023317"/>
    </source>
</evidence>
<dbReference type="InterPro" id="IPR003826">
    <property type="entry name" value="AdoMetDC_fam_prok"/>
</dbReference>